<evidence type="ECO:0000259" key="6">
    <source>
        <dbReference type="Pfam" id="PF00852"/>
    </source>
</evidence>
<dbReference type="Proteomes" id="UP000281553">
    <property type="component" value="Unassembled WGS sequence"/>
</dbReference>
<dbReference type="InterPro" id="IPR055270">
    <property type="entry name" value="Glyco_tran_10_C"/>
</dbReference>
<comment type="similarity">
    <text evidence="2 5">Belongs to the glycosyltransferase 10 family.</text>
</comment>
<keyword evidence="5" id="KW-1133">Transmembrane helix</keyword>
<gene>
    <name evidence="7" type="ORF">DILT_LOCUS12471</name>
</gene>
<dbReference type="PANTHER" id="PTHR11929">
    <property type="entry name" value="ALPHA- 1,3 -FUCOSYLTRANSFERASE"/>
    <property type="match status" value="1"/>
</dbReference>
<evidence type="ECO:0000313" key="7">
    <source>
        <dbReference type="EMBL" id="VDN16640.1"/>
    </source>
</evidence>
<dbReference type="EC" id="2.4.1.-" evidence="5"/>
<dbReference type="GO" id="GO:0032580">
    <property type="term" value="C:Golgi cisterna membrane"/>
    <property type="evidence" value="ECO:0007669"/>
    <property type="project" value="UniProtKB-SubCell"/>
</dbReference>
<dbReference type="AlphaFoldDB" id="A0A3P7LTV3"/>
<evidence type="ECO:0000256" key="1">
    <source>
        <dbReference type="ARBA" id="ARBA00004922"/>
    </source>
</evidence>
<keyword evidence="5" id="KW-0472">Membrane</keyword>
<dbReference type="UniPathway" id="UPA00378"/>
<organism evidence="7 8">
    <name type="scientific">Dibothriocephalus latus</name>
    <name type="common">Fish tapeworm</name>
    <name type="synonym">Diphyllobothrium latum</name>
    <dbReference type="NCBI Taxonomy" id="60516"/>
    <lineage>
        <taxon>Eukaryota</taxon>
        <taxon>Metazoa</taxon>
        <taxon>Spiralia</taxon>
        <taxon>Lophotrochozoa</taxon>
        <taxon>Platyhelminthes</taxon>
        <taxon>Cestoda</taxon>
        <taxon>Eucestoda</taxon>
        <taxon>Diphyllobothriidea</taxon>
        <taxon>Diphyllobothriidae</taxon>
        <taxon>Dibothriocephalus</taxon>
    </lineage>
</organism>
<feature type="transmembrane region" description="Helical" evidence="5">
    <location>
        <begin position="118"/>
        <end position="138"/>
    </location>
</feature>
<accession>A0A3P7LTV3</accession>
<keyword evidence="4 5" id="KW-0808">Transferase</keyword>
<evidence type="ECO:0000256" key="5">
    <source>
        <dbReference type="RuleBase" id="RU003832"/>
    </source>
</evidence>
<comment type="subcellular location">
    <subcellularLocation>
        <location evidence="5">Golgi apparatus</location>
        <location evidence="5">Golgi stack membrane</location>
        <topology evidence="5">Single-pass type II membrane protein</topology>
    </subcellularLocation>
</comment>
<dbReference type="OrthoDB" id="427096at2759"/>
<dbReference type="EMBL" id="UYRU01066574">
    <property type="protein sequence ID" value="VDN16640.1"/>
    <property type="molecule type" value="Genomic_DNA"/>
</dbReference>
<protein>
    <recommendedName>
        <fullName evidence="5">Fucosyltransferase</fullName>
        <ecNumber evidence="5">2.4.1.-</ecNumber>
    </recommendedName>
</protein>
<name>A0A3P7LTV3_DIBLA</name>
<feature type="domain" description="Fucosyltransferase C-terminal" evidence="6">
    <location>
        <begin position="8"/>
        <end position="110"/>
    </location>
</feature>
<dbReference type="SUPFAM" id="SSF53756">
    <property type="entry name" value="UDP-Glycosyltransferase/glycogen phosphorylase"/>
    <property type="match status" value="1"/>
</dbReference>
<keyword evidence="3 5" id="KW-0328">Glycosyltransferase</keyword>
<dbReference type="InterPro" id="IPR001503">
    <property type="entry name" value="Glyco_trans_10"/>
</dbReference>
<evidence type="ECO:0000256" key="2">
    <source>
        <dbReference type="ARBA" id="ARBA00008919"/>
    </source>
</evidence>
<keyword evidence="5" id="KW-0812">Transmembrane</keyword>
<keyword evidence="5" id="KW-0333">Golgi apparatus</keyword>
<reference evidence="7 8" key="1">
    <citation type="submission" date="2018-11" db="EMBL/GenBank/DDBJ databases">
        <authorList>
            <consortium name="Pathogen Informatics"/>
        </authorList>
    </citation>
    <scope>NUCLEOTIDE SEQUENCE [LARGE SCALE GENOMIC DNA]</scope>
</reference>
<evidence type="ECO:0000256" key="3">
    <source>
        <dbReference type="ARBA" id="ARBA00022676"/>
    </source>
</evidence>
<evidence type="ECO:0000256" key="4">
    <source>
        <dbReference type="ARBA" id="ARBA00022679"/>
    </source>
</evidence>
<proteinExistence type="inferred from homology"/>
<sequence length="141" mass="16009">MGCIRDAEFTCLKNLSLQYKFYLAFENSNCAGHITEKFFVNGLSFGMLPVVMGASREVYCAVAPPNSFIHVDDFSSPAELADYLNWLDKNDDAYASYFAWQAYGKVLVRAFARNCSKISLFHCVTQILFVIFHISMYSGRH</sequence>
<keyword evidence="8" id="KW-1185">Reference proteome</keyword>
<dbReference type="GO" id="GO:0046920">
    <property type="term" value="F:alpha-(1-&gt;3)-fucosyltransferase activity"/>
    <property type="evidence" value="ECO:0007669"/>
    <property type="project" value="TreeGrafter"/>
</dbReference>
<comment type="pathway">
    <text evidence="1">Protein modification; protein glycosylation.</text>
</comment>
<dbReference type="InterPro" id="IPR038577">
    <property type="entry name" value="GT10-like_C_sf"/>
</dbReference>
<dbReference type="PANTHER" id="PTHR11929:SF145">
    <property type="entry name" value="ALPHA-(1,3)-FUCOSYLTRANSFERASE FUT-1"/>
    <property type="match status" value="1"/>
</dbReference>
<evidence type="ECO:0000313" key="8">
    <source>
        <dbReference type="Proteomes" id="UP000281553"/>
    </source>
</evidence>
<dbReference type="Pfam" id="PF00852">
    <property type="entry name" value="Glyco_transf_10"/>
    <property type="match status" value="1"/>
</dbReference>
<dbReference type="Gene3D" id="3.40.50.11660">
    <property type="entry name" value="Glycosyl transferase family 10, C-terminal domain"/>
    <property type="match status" value="1"/>
</dbReference>